<dbReference type="NCBIfam" id="TIGR01891">
    <property type="entry name" value="amidohydrolases"/>
    <property type="match status" value="1"/>
</dbReference>
<comment type="caution">
    <text evidence="3">The sequence shown here is derived from an EMBL/GenBank/DDBJ whole genome shotgun (WGS) entry which is preliminary data.</text>
</comment>
<feature type="domain" description="Peptidase M20 dimerisation" evidence="2">
    <location>
        <begin position="170"/>
        <end position="258"/>
    </location>
</feature>
<protein>
    <recommendedName>
        <fullName evidence="1">Peptidase M20 domain-containing protein 2</fullName>
    </recommendedName>
</protein>
<dbReference type="SUPFAM" id="SSF55031">
    <property type="entry name" value="Bacterial exopeptidase dimerisation domain"/>
    <property type="match status" value="1"/>
</dbReference>
<evidence type="ECO:0000313" key="3">
    <source>
        <dbReference type="EMBL" id="REI39551.1"/>
    </source>
</evidence>
<dbReference type="CDD" id="cd05672">
    <property type="entry name" value="M20_ACY1L2-like"/>
    <property type="match status" value="1"/>
</dbReference>
<proteinExistence type="inferred from homology"/>
<comment type="similarity">
    <text evidence="1">Belongs to the peptidase M20A family.</text>
</comment>
<dbReference type="InterPro" id="IPR052030">
    <property type="entry name" value="Peptidase_M20/M20A_hydrolases"/>
</dbReference>
<dbReference type="InterPro" id="IPR017144">
    <property type="entry name" value="Xaa-Arg_dipeptidase"/>
</dbReference>
<dbReference type="PANTHER" id="PTHR30575:SF0">
    <property type="entry name" value="XAA-ARG DIPEPTIDASE"/>
    <property type="match status" value="1"/>
</dbReference>
<sequence>MKFKAKIFYSNYADELIKLNYYIYKNPELGNHEIKARDAHTVLLEKNGFQIEKEFIGIKTAFKAAYKSKKAGPKIAFLAEYDALPEIGHGCGHNILGTASTGAGLILKEFVKDLGGEVIVLGTPAEETDGAKVDMAKAGIFENIDIVMSVHPTGGFHIESGSSQAMEAVRFKYFGKTAHAAGSPHLGINALDGVITLFNSINAMRQQICETDRIHGVITNGGEAANIIPDFSSADFYIRSSSDKELKILSERVKKCAQGAALATGTRLEMKNYEYSFKDLITNKKLSETYIKNLKLLGIKEIKKGGKAGSTDMGDVSYCCPTIHPSFPISEGELIGHSAEFAKASITEKAYEGMKEAVLSMVMTAVDIIADEELLKEIKEEFVLTHKK</sequence>
<dbReference type="PIRSF" id="PIRSF037226">
    <property type="entry name" value="Amidohydrolase_ACY1L2_prd"/>
    <property type="match status" value="1"/>
</dbReference>
<dbReference type="SUPFAM" id="SSF53187">
    <property type="entry name" value="Zn-dependent exopeptidases"/>
    <property type="match status" value="1"/>
</dbReference>
<dbReference type="InterPro" id="IPR017439">
    <property type="entry name" value="Amidohydrolase"/>
</dbReference>
<dbReference type="Gene3D" id="3.30.70.360">
    <property type="match status" value="1"/>
</dbReference>
<reference evidence="3 4" key="1">
    <citation type="submission" date="2018-08" db="EMBL/GenBank/DDBJ databases">
        <title>Draft genome sequence of Psychrilyobacter sp. strain SD5 isolated from Black Sea water.</title>
        <authorList>
            <person name="Yadav S."/>
            <person name="Villanueva L."/>
            <person name="Damste J.S.S."/>
        </authorList>
    </citation>
    <scope>NUCLEOTIDE SEQUENCE [LARGE SCALE GENOMIC DNA]</scope>
    <source>
        <strain evidence="3 4">SD5</strain>
    </source>
</reference>
<organism evidence="3 4">
    <name type="scientific">Psychrilyobacter piezotolerans</name>
    <dbReference type="NCBI Taxonomy" id="2293438"/>
    <lineage>
        <taxon>Bacteria</taxon>
        <taxon>Fusobacteriati</taxon>
        <taxon>Fusobacteriota</taxon>
        <taxon>Fusobacteriia</taxon>
        <taxon>Fusobacteriales</taxon>
        <taxon>Fusobacteriaceae</taxon>
        <taxon>Psychrilyobacter</taxon>
    </lineage>
</organism>
<dbReference type="InterPro" id="IPR036264">
    <property type="entry name" value="Bact_exopeptidase_dim_dom"/>
</dbReference>
<evidence type="ECO:0000313" key="4">
    <source>
        <dbReference type="Proteomes" id="UP000263486"/>
    </source>
</evidence>
<gene>
    <name evidence="3" type="ORF">DYH56_14440</name>
</gene>
<dbReference type="EMBL" id="QUAJ01000040">
    <property type="protein sequence ID" value="REI39551.1"/>
    <property type="molecule type" value="Genomic_DNA"/>
</dbReference>
<dbReference type="Proteomes" id="UP000263486">
    <property type="component" value="Unassembled WGS sequence"/>
</dbReference>
<evidence type="ECO:0000256" key="1">
    <source>
        <dbReference type="PIRNR" id="PIRNR037226"/>
    </source>
</evidence>
<dbReference type="PANTHER" id="PTHR30575">
    <property type="entry name" value="PEPTIDASE M20"/>
    <property type="match status" value="1"/>
</dbReference>
<dbReference type="RefSeq" id="WP_114643573.1">
    <property type="nucleotide sequence ID" value="NZ_JAACIO010000038.1"/>
</dbReference>
<accession>A0ABX9KDM4</accession>
<keyword evidence="4" id="KW-1185">Reference proteome</keyword>
<dbReference type="Gene3D" id="3.40.630.10">
    <property type="entry name" value="Zn peptidases"/>
    <property type="match status" value="1"/>
</dbReference>
<dbReference type="InterPro" id="IPR011650">
    <property type="entry name" value="Peptidase_M20_dimer"/>
</dbReference>
<evidence type="ECO:0000259" key="2">
    <source>
        <dbReference type="Pfam" id="PF07687"/>
    </source>
</evidence>
<name>A0ABX9KDM4_9FUSO</name>
<dbReference type="Pfam" id="PF07687">
    <property type="entry name" value="M20_dimer"/>
    <property type="match status" value="1"/>
</dbReference>